<evidence type="ECO:0000313" key="1">
    <source>
        <dbReference type="Proteomes" id="UP000095286"/>
    </source>
</evidence>
<proteinExistence type="predicted"/>
<dbReference type="WBParaSite" id="RSKR_0000116100.1">
    <property type="protein sequence ID" value="RSKR_0000116100.1"/>
    <property type="gene ID" value="RSKR_0000116100"/>
</dbReference>
<reference evidence="2" key="1">
    <citation type="submission" date="2016-11" db="UniProtKB">
        <authorList>
            <consortium name="WormBaseParasite"/>
        </authorList>
    </citation>
    <scope>IDENTIFICATION</scope>
    <source>
        <strain evidence="2">KR3021</strain>
    </source>
</reference>
<accession>A0AC35TIV1</accession>
<organism evidence="1 2">
    <name type="scientific">Rhabditophanes sp. KR3021</name>
    <dbReference type="NCBI Taxonomy" id="114890"/>
    <lineage>
        <taxon>Eukaryota</taxon>
        <taxon>Metazoa</taxon>
        <taxon>Ecdysozoa</taxon>
        <taxon>Nematoda</taxon>
        <taxon>Chromadorea</taxon>
        <taxon>Rhabditida</taxon>
        <taxon>Tylenchina</taxon>
        <taxon>Panagrolaimomorpha</taxon>
        <taxon>Strongyloidoidea</taxon>
        <taxon>Alloionematidae</taxon>
        <taxon>Rhabditophanes</taxon>
    </lineage>
</organism>
<dbReference type="Proteomes" id="UP000095286">
    <property type="component" value="Unplaced"/>
</dbReference>
<evidence type="ECO:0000313" key="2">
    <source>
        <dbReference type="WBParaSite" id="RSKR_0000116100.1"/>
    </source>
</evidence>
<protein>
    <submittedName>
        <fullName evidence="2">TF_AP-2 domain-containing protein</fullName>
    </submittedName>
</protein>
<sequence length="439" mass="48113">MNVNQENADIASQASISVIHNLLKNLLNNQDVFGGNMMDFQVQKAPPRRSIGTDKRTSAVANSVVPIRQITPRTEVLLPTELRSRKRKNCGVDDLLAKKQMLLKKKDGKTSLSPTAFSILDQLQMEFIETEVVDPQTELDQLIMNASSALSPGDDSLNYTTGLSGLDYTGYSNANDSCTEVNVLDNFNFLFNNEGSPGRQSRPFTPNSGGVINGVGAREDKSLNVKQDDIFTVVPGRLCLLSKSGKLNVTIGELSRRIMGIESFNSSCLGAFLRRAKMPEKSLELVSELAKIGISIDKGRRRTPFVTAMSSLLEAEAEILVKDFKNVSNEHFPARILAVDAVQTKVTPTTACLEERKMKLEAAMSIMNEMLDYINKDSSPILHLTPARILPEDLQNPLSTYSLLTHGFGGPALKVGIETALAYSASQIPEINRVLQNIP</sequence>
<name>A0AC35TIV1_9BILA</name>